<accession>A0A2T4I6N6</accession>
<dbReference type="InterPro" id="IPR050251">
    <property type="entry name" value="HpcH-HpaI_aldolase"/>
</dbReference>
<evidence type="ECO:0000313" key="6">
    <source>
        <dbReference type="Proteomes" id="UP000241206"/>
    </source>
</evidence>
<dbReference type="GO" id="GO:0016832">
    <property type="term" value="F:aldehyde-lyase activity"/>
    <property type="evidence" value="ECO:0007669"/>
    <property type="project" value="TreeGrafter"/>
</dbReference>
<dbReference type="EMBL" id="PHHF01000018">
    <property type="protein sequence ID" value="PTD26298.1"/>
    <property type="molecule type" value="Genomic_DNA"/>
</dbReference>
<dbReference type="Proteomes" id="UP000241206">
    <property type="component" value="Unassembled WGS sequence"/>
</dbReference>
<dbReference type="InterPro" id="IPR040442">
    <property type="entry name" value="Pyrv_kinase-like_dom_sf"/>
</dbReference>
<dbReference type="GO" id="GO:0005737">
    <property type="term" value="C:cytoplasm"/>
    <property type="evidence" value="ECO:0007669"/>
    <property type="project" value="TreeGrafter"/>
</dbReference>
<comment type="caution">
    <text evidence="5">The sequence shown here is derived from an EMBL/GenBank/DDBJ whole genome shotgun (WGS) entry which is preliminary data.</text>
</comment>
<dbReference type="PANTHER" id="PTHR30502">
    <property type="entry name" value="2-KETO-3-DEOXY-L-RHAMNONATE ALDOLASE"/>
    <property type="match status" value="1"/>
</dbReference>
<protein>
    <submittedName>
        <fullName evidence="5">Aldolase</fullName>
    </submittedName>
</protein>
<dbReference type="RefSeq" id="WP_107394112.1">
    <property type="nucleotide sequence ID" value="NZ_PHHF01000018.1"/>
</dbReference>
<keyword evidence="3" id="KW-0456">Lyase</keyword>
<evidence type="ECO:0000256" key="1">
    <source>
        <dbReference type="ARBA" id="ARBA00005568"/>
    </source>
</evidence>
<gene>
    <name evidence="5" type="ORF">CV103_04790</name>
</gene>
<dbReference type="AlphaFoldDB" id="A0A2T4I6N6"/>
<keyword evidence="2" id="KW-0479">Metal-binding</keyword>
<dbReference type="PANTHER" id="PTHR30502:SF0">
    <property type="entry name" value="PHOSPHOENOLPYRUVATE CARBOXYLASE FAMILY PROTEIN"/>
    <property type="match status" value="1"/>
</dbReference>
<dbReference type="GO" id="GO:0046872">
    <property type="term" value="F:metal ion binding"/>
    <property type="evidence" value="ECO:0007669"/>
    <property type="project" value="UniProtKB-KW"/>
</dbReference>
<proteinExistence type="inferred from homology"/>
<feature type="domain" description="HpcH/HpaI aldolase/citrate lyase" evidence="4">
    <location>
        <begin position="17"/>
        <end position="236"/>
    </location>
</feature>
<sequence>MSGNLKQRLAAGEMLVGTFVKTPSPIVVEVLGLSALDCLCLDAEHAPFDRPAIDACIMAARAAGMDVLVRVPSAAPEHILNALDCGATGVVIPHVRSAEEACTAVRLSHYGAGGRGYAGSARAAAYTTKPMAAHLADSATRTTVVLQIEDPEAIDAIEEIAAVEGVDALFVGRVDLTVAYGAASQDDPQVIAAVEKVCAAGQRHGRRTGMFLARLDDVPTWIDKGATLFLLGSDHGFMLAGAAALVAQVKR</sequence>
<evidence type="ECO:0000256" key="2">
    <source>
        <dbReference type="ARBA" id="ARBA00022723"/>
    </source>
</evidence>
<dbReference type="InterPro" id="IPR015813">
    <property type="entry name" value="Pyrv/PenolPyrv_kinase-like_dom"/>
</dbReference>
<organism evidence="5 6">
    <name type="scientific">Edaphosphingomonas fennica</name>
    <dbReference type="NCBI Taxonomy" id="114404"/>
    <lineage>
        <taxon>Bacteria</taxon>
        <taxon>Pseudomonadati</taxon>
        <taxon>Pseudomonadota</taxon>
        <taxon>Alphaproteobacteria</taxon>
        <taxon>Sphingomonadales</taxon>
        <taxon>Rhizorhabdaceae</taxon>
        <taxon>Edaphosphingomonas</taxon>
    </lineage>
</organism>
<reference evidence="5 6" key="1">
    <citation type="submission" date="2017-11" db="EMBL/GenBank/DDBJ databases">
        <title>Sphingomonas oleivorans sp. nov., isolated from oil-contaminated soil.</title>
        <authorList>
            <person name="Wang L."/>
            <person name="Chen L."/>
        </authorList>
    </citation>
    <scope>NUCLEOTIDE SEQUENCE [LARGE SCALE GENOMIC DNA]</scope>
    <source>
        <strain evidence="5 6">K101</strain>
    </source>
</reference>
<evidence type="ECO:0000256" key="3">
    <source>
        <dbReference type="ARBA" id="ARBA00023239"/>
    </source>
</evidence>
<evidence type="ECO:0000313" key="5">
    <source>
        <dbReference type="EMBL" id="PTD26298.1"/>
    </source>
</evidence>
<name>A0A2T4I6N6_9SPHN</name>
<dbReference type="SUPFAM" id="SSF51621">
    <property type="entry name" value="Phosphoenolpyruvate/pyruvate domain"/>
    <property type="match status" value="1"/>
</dbReference>
<comment type="similarity">
    <text evidence="1">Belongs to the HpcH/HpaI aldolase family.</text>
</comment>
<dbReference type="Gene3D" id="3.20.20.60">
    <property type="entry name" value="Phosphoenolpyruvate-binding domains"/>
    <property type="match status" value="1"/>
</dbReference>
<evidence type="ECO:0000259" key="4">
    <source>
        <dbReference type="Pfam" id="PF03328"/>
    </source>
</evidence>
<dbReference type="Pfam" id="PF03328">
    <property type="entry name" value="HpcH_HpaI"/>
    <property type="match status" value="1"/>
</dbReference>
<dbReference type="InterPro" id="IPR005000">
    <property type="entry name" value="Aldolase/citrate-lyase_domain"/>
</dbReference>
<keyword evidence="6" id="KW-1185">Reference proteome</keyword>